<evidence type="ECO:0000313" key="1">
    <source>
        <dbReference type="EMBL" id="KAK2120909.1"/>
    </source>
</evidence>
<feature type="non-terminal residue" evidence="1">
    <location>
        <position position="72"/>
    </location>
</feature>
<reference evidence="1 2" key="1">
    <citation type="submission" date="2023-05" db="EMBL/GenBank/DDBJ databases">
        <title>B98-5 Cell Line De Novo Hybrid Assembly: An Optical Mapping Approach.</title>
        <authorList>
            <person name="Kananen K."/>
            <person name="Auerbach J.A."/>
            <person name="Kautto E."/>
            <person name="Blachly J.S."/>
        </authorList>
    </citation>
    <scope>NUCLEOTIDE SEQUENCE [LARGE SCALE GENOMIC DNA]</scope>
    <source>
        <strain evidence="1">B95-8</strain>
        <tissue evidence="1">Cell line</tissue>
    </source>
</reference>
<sequence>MALGWANMLYYTQGFQFMGIYSIMIQKVRWELRQWEGPQRKATFQMGTLGSAEAEGLTKGQPLLFFLNAMVS</sequence>
<dbReference type="EMBL" id="JASSZA010000001">
    <property type="protein sequence ID" value="KAK2120909.1"/>
    <property type="molecule type" value="Genomic_DNA"/>
</dbReference>
<dbReference type="Proteomes" id="UP001266305">
    <property type="component" value="Unassembled WGS sequence"/>
</dbReference>
<accession>A0ABQ9WJ04</accession>
<evidence type="ECO:0000313" key="2">
    <source>
        <dbReference type="Proteomes" id="UP001266305"/>
    </source>
</evidence>
<gene>
    <name evidence="1" type="ORF">P7K49_002295</name>
</gene>
<proteinExistence type="predicted"/>
<protein>
    <submittedName>
        <fullName evidence="1">Uncharacterized protein</fullName>
    </submittedName>
</protein>
<comment type="caution">
    <text evidence="1">The sequence shown here is derived from an EMBL/GenBank/DDBJ whole genome shotgun (WGS) entry which is preliminary data.</text>
</comment>
<keyword evidence="2" id="KW-1185">Reference proteome</keyword>
<organism evidence="1 2">
    <name type="scientific">Saguinus oedipus</name>
    <name type="common">Cotton-top tamarin</name>
    <name type="synonym">Oedipomidas oedipus</name>
    <dbReference type="NCBI Taxonomy" id="9490"/>
    <lineage>
        <taxon>Eukaryota</taxon>
        <taxon>Metazoa</taxon>
        <taxon>Chordata</taxon>
        <taxon>Craniata</taxon>
        <taxon>Vertebrata</taxon>
        <taxon>Euteleostomi</taxon>
        <taxon>Mammalia</taxon>
        <taxon>Eutheria</taxon>
        <taxon>Euarchontoglires</taxon>
        <taxon>Primates</taxon>
        <taxon>Haplorrhini</taxon>
        <taxon>Platyrrhini</taxon>
        <taxon>Cebidae</taxon>
        <taxon>Callitrichinae</taxon>
        <taxon>Saguinus</taxon>
    </lineage>
</organism>
<name>A0ABQ9WJ04_SAGOE</name>